<name>A0ABY8TWQ4_TETOB</name>
<protein>
    <recommendedName>
        <fullName evidence="6">C3H1-type domain-containing protein</fullName>
    </recommendedName>
</protein>
<feature type="zinc finger region" description="C3H1-type" evidence="5">
    <location>
        <begin position="57"/>
        <end position="85"/>
    </location>
</feature>
<dbReference type="Pfam" id="PF25512">
    <property type="entry name" value="zf-CCCH_AtC3H23"/>
    <property type="match status" value="1"/>
</dbReference>
<proteinExistence type="predicted"/>
<dbReference type="PANTHER" id="PTHR14493:SF50">
    <property type="entry name" value="RING FINGER PROTEIN UNKEMPT"/>
    <property type="match status" value="1"/>
</dbReference>
<evidence type="ECO:0000256" key="4">
    <source>
        <dbReference type="ARBA" id="ARBA00023125"/>
    </source>
</evidence>
<evidence type="ECO:0000256" key="5">
    <source>
        <dbReference type="PROSITE-ProRule" id="PRU00723"/>
    </source>
</evidence>
<dbReference type="PROSITE" id="PS50103">
    <property type="entry name" value="ZF_C3H1"/>
    <property type="match status" value="1"/>
</dbReference>
<dbReference type="Gene3D" id="3.30.1370.210">
    <property type="match status" value="1"/>
</dbReference>
<dbReference type="Proteomes" id="UP001244341">
    <property type="component" value="Chromosome 4b"/>
</dbReference>
<evidence type="ECO:0000259" key="6">
    <source>
        <dbReference type="PROSITE" id="PS50103"/>
    </source>
</evidence>
<dbReference type="InterPro" id="IPR036855">
    <property type="entry name" value="Znf_CCCH_sf"/>
</dbReference>
<keyword evidence="4" id="KW-0238">DNA-binding</keyword>
<dbReference type="InterPro" id="IPR000571">
    <property type="entry name" value="Znf_CCCH"/>
</dbReference>
<dbReference type="InterPro" id="IPR057444">
    <property type="entry name" value="Znf-CCCH_AtC3H23-like"/>
</dbReference>
<sequence length="263" mass="27658">MVALTDCPQIPARASDEFMIYQFKVLPCTRKGAHSWTECAFTHPGEKAARRCPKSFIYSAEACPDARKSGKCIRGDMCPYSHGVFEQWLHPSRYRTQLCSFGTACRRPVCFFAHTVQELRVPTGCGPNPQAITSPMQGDMQNAAAAEVAASMSRQASANCPSLFDSYLLQQAMAGGACYPGACSPFGGLPPTSLAAAAAAASTASPGSGASMFGAPWMPCASGGFACGPYPSPVMPATPANSNGMEAYSAAQLTRQLSLQQQG</sequence>
<keyword evidence="2 5" id="KW-0863">Zinc-finger</keyword>
<keyword evidence="3 5" id="KW-0862">Zinc</keyword>
<dbReference type="SMART" id="SM00356">
    <property type="entry name" value="ZnF_C3H1"/>
    <property type="match status" value="2"/>
</dbReference>
<organism evidence="7 8">
    <name type="scientific">Tetradesmus obliquus</name>
    <name type="common">Green alga</name>
    <name type="synonym">Acutodesmus obliquus</name>
    <dbReference type="NCBI Taxonomy" id="3088"/>
    <lineage>
        <taxon>Eukaryota</taxon>
        <taxon>Viridiplantae</taxon>
        <taxon>Chlorophyta</taxon>
        <taxon>core chlorophytes</taxon>
        <taxon>Chlorophyceae</taxon>
        <taxon>CS clade</taxon>
        <taxon>Sphaeropleales</taxon>
        <taxon>Scenedesmaceae</taxon>
        <taxon>Tetradesmus</taxon>
    </lineage>
</organism>
<dbReference type="InterPro" id="IPR045234">
    <property type="entry name" value="Unkempt-like"/>
</dbReference>
<feature type="domain" description="C3H1-type" evidence="6">
    <location>
        <begin position="57"/>
        <end position="85"/>
    </location>
</feature>
<accession>A0ABY8TWQ4</accession>
<evidence type="ECO:0000256" key="1">
    <source>
        <dbReference type="ARBA" id="ARBA00022723"/>
    </source>
</evidence>
<reference evidence="7 8" key="1">
    <citation type="submission" date="2023-05" db="EMBL/GenBank/DDBJ databases">
        <title>A 100% complete, gapless, phased diploid assembly of the Scenedesmus obliquus UTEX 3031 genome.</title>
        <authorList>
            <person name="Biondi T.C."/>
            <person name="Hanschen E.R."/>
            <person name="Kwon T."/>
            <person name="Eng W."/>
            <person name="Kruse C.P.S."/>
            <person name="Koehler S.I."/>
            <person name="Kunde Y."/>
            <person name="Gleasner C.D."/>
            <person name="You Mak K.T."/>
            <person name="Polle J."/>
            <person name="Hovde B.T."/>
            <person name="Starkenburg S.R."/>
        </authorList>
    </citation>
    <scope>NUCLEOTIDE SEQUENCE [LARGE SCALE GENOMIC DNA]</scope>
    <source>
        <strain evidence="7 8">DOE0152z</strain>
    </source>
</reference>
<dbReference type="PANTHER" id="PTHR14493">
    <property type="entry name" value="UNKEMPT FAMILY MEMBER"/>
    <property type="match status" value="1"/>
</dbReference>
<dbReference type="SUPFAM" id="SSF90229">
    <property type="entry name" value="CCCH zinc finger"/>
    <property type="match status" value="1"/>
</dbReference>
<evidence type="ECO:0000313" key="8">
    <source>
        <dbReference type="Proteomes" id="UP001244341"/>
    </source>
</evidence>
<evidence type="ECO:0000256" key="3">
    <source>
        <dbReference type="ARBA" id="ARBA00022833"/>
    </source>
</evidence>
<evidence type="ECO:0000313" key="7">
    <source>
        <dbReference type="EMBL" id="WIA13294.1"/>
    </source>
</evidence>
<dbReference type="EMBL" id="CP126211">
    <property type="protein sequence ID" value="WIA13294.1"/>
    <property type="molecule type" value="Genomic_DNA"/>
</dbReference>
<keyword evidence="1 5" id="KW-0479">Metal-binding</keyword>
<gene>
    <name evidence="7" type="ORF">OEZ85_006878</name>
</gene>
<evidence type="ECO:0000256" key="2">
    <source>
        <dbReference type="ARBA" id="ARBA00022771"/>
    </source>
</evidence>
<keyword evidence="8" id="KW-1185">Reference proteome</keyword>